<dbReference type="PANTHER" id="PTHR21206:SF0">
    <property type="entry name" value="DNA REPLICATION COMPLEX GINS PROTEIN SLD5"/>
    <property type="match status" value="1"/>
</dbReference>
<feature type="domain" description="DNA replication complex GINS protein SLD5 C-terminal" evidence="10">
    <location>
        <begin position="164"/>
        <end position="222"/>
    </location>
</feature>
<dbReference type="GO" id="GO:0006261">
    <property type="term" value="P:DNA-templated DNA replication"/>
    <property type="evidence" value="ECO:0007669"/>
    <property type="project" value="InterPro"/>
</dbReference>
<dbReference type="Pfam" id="PF05916">
    <property type="entry name" value="Sld5"/>
    <property type="match status" value="1"/>
</dbReference>
<evidence type="ECO:0000256" key="6">
    <source>
        <dbReference type="ARBA" id="ARBA00022705"/>
    </source>
</evidence>
<keyword evidence="5" id="KW-0158">Chromosome</keyword>
<comment type="function">
    <text evidence="8">The GINS complex plays an essential role in the initiation of DNA replication.</text>
</comment>
<comment type="similarity">
    <text evidence="3 8">Belongs to the GINS4/SLD5 family.</text>
</comment>
<dbReference type="FunFam" id="1.20.58.1030:FF:000002">
    <property type="entry name" value="DNA replication complex GINS protein SLD5"/>
    <property type="match status" value="1"/>
</dbReference>
<protein>
    <recommendedName>
        <fullName evidence="4 8">DNA replication complex GINS protein SLD5</fullName>
    </recommendedName>
</protein>
<reference evidence="11" key="1">
    <citation type="submission" date="2020-04" db="EMBL/GenBank/DDBJ databases">
        <authorList>
            <person name="Neveu A P."/>
        </authorList>
    </citation>
    <scope>NUCLEOTIDE SEQUENCE</scope>
    <source>
        <tissue evidence="11">Whole embryo</tissue>
    </source>
</reference>
<dbReference type="SUPFAM" id="SSF160059">
    <property type="entry name" value="PriA/YqbF domain"/>
    <property type="match status" value="1"/>
</dbReference>
<dbReference type="InterPro" id="IPR021151">
    <property type="entry name" value="GINS_A"/>
</dbReference>
<dbReference type="InterPro" id="IPR008591">
    <property type="entry name" value="GINS_Sld5"/>
</dbReference>
<dbReference type="AlphaFoldDB" id="A0A6F9DE49"/>
<accession>A0A6F9DE49</accession>
<evidence type="ECO:0000313" key="11">
    <source>
        <dbReference type="EMBL" id="CAB3249065.1"/>
    </source>
</evidence>
<dbReference type="EMBL" id="LR785438">
    <property type="protein sequence ID" value="CAB3249065.1"/>
    <property type="molecule type" value="mRNA"/>
</dbReference>
<evidence type="ECO:0000256" key="4">
    <source>
        <dbReference type="ARBA" id="ARBA00014804"/>
    </source>
</evidence>
<evidence type="ECO:0000259" key="10">
    <source>
        <dbReference type="Pfam" id="PF16922"/>
    </source>
</evidence>
<feature type="domain" description="GINS subunit" evidence="9">
    <location>
        <begin position="68"/>
        <end position="141"/>
    </location>
</feature>
<dbReference type="Gene3D" id="1.20.58.1030">
    <property type="match status" value="1"/>
</dbReference>
<dbReference type="PIRSF" id="PIRSF007764">
    <property type="entry name" value="Sld5"/>
    <property type="match status" value="1"/>
</dbReference>
<dbReference type="Pfam" id="PF16922">
    <property type="entry name" value="SLD5_C"/>
    <property type="match status" value="1"/>
</dbReference>
<proteinExistence type="evidence at transcript level"/>
<dbReference type="GO" id="GO:0000727">
    <property type="term" value="P:double-strand break repair via break-induced replication"/>
    <property type="evidence" value="ECO:0007669"/>
    <property type="project" value="TreeGrafter"/>
</dbReference>
<gene>
    <name evidence="11" type="primary">Gins4</name>
</gene>
<evidence type="ECO:0000256" key="7">
    <source>
        <dbReference type="ARBA" id="ARBA00023242"/>
    </source>
</evidence>
<evidence type="ECO:0000259" key="9">
    <source>
        <dbReference type="Pfam" id="PF05916"/>
    </source>
</evidence>
<dbReference type="InterPro" id="IPR031633">
    <property type="entry name" value="SLD5_C"/>
</dbReference>
<dbReference type="CDD" id="cd21692">
    <property type="entry name" value="GINS_B_Sld5"/>
    <property type="match status" value="1"/>
</dbReference>
<dbReference type="InterPro" id="IPR038749">
    <property type="entry name" value="Sld5_GINS_A"/>
</dbReference>
<dbReference type="SUPFAM" id="SSF158573">
    <property type="entry name" value="GINS helical bundle-like"/>
    <property type="match status" value="1"/>
</dbReference>
<evidence type="ECO:0000256" key="3">
    <source>
        <dbReference type="ARBA" id="ARBA00008187"/>
    </source>
</evidence>
<comment type="subcellular location">
    <subcellularLocation>
        <location evidence="2">Chromosome</location>
    </subcellularLocation>
    <subcellularLocation>
        <location evidence="1 8">Nucleus</location>
    </subcellularLocation>
</comment>
<evidence type="ECO:0000256" key="1">
    <source>
        <dbReference type="ARBA" id="ARBA00004123"/>
    </source>
</evidence>
<dbReference type="CDD" id="cd11711">
    <property type="entry name" value="GINS_A_Sld5"/>
    <property type="match status" value="1"/>
</dbReference>
<sequence>MDDFLNVSELTEEDSEDEQFTAAQVLEKLEEAWMNEKLSPNLMECKSEIVECILEQMQEMEDNINRAKKGDLKVSLHRLELDRIRYVLSSYLRCRLEKIEKHAPVLLEREKSKNDIEPSRLSPEEFAFAKEVAGNLETHLKMVVVKHMPRNLQNLDLPEIVPSPDLDHYVFLKVNKDEEGVIIDAETEDHGADKVDLECGAQHLMRYKPIEALIENGTVSLM</sequence>
<dbReference type="FunFam" id="3.40.5.60:FF:000001">
    <property type="entry name" value="DNA replication complex GINS protein SLD5"/>
    <property type="match status" value="1"/>
</dbReference>
<keyword evidence="6 8" id="KW-0235">DNA replication</keyword>
<dbReference type="GO" id="GO:0000811">
    <property type="term" value="C:GINS complex"/>
    <property type="evidence" value="ECO:0007669"/>
    <property type="project" value="UniProtKB-UniRule"/>
</dbReference>
<name>A0A6F9DE49_9ASCI</name>
<dbReference type="PANTHER" id="PTHR21206">
    <property type="entry name" value="SLD5 PROTEIN"/>
    <property type="match status" value="1"/>
</dbReference>
<evidence type="ECO:0000256" key="5">
    <source>
        <dbReference type="ARBA" id="ARBA00022454"/>
    </source>
</evidence>
<dbReference type="InterPro" id="IPR036224">
    <property type="entry name" value="GINS_bundle-like_dom_sf"/>
</dbReference>
<dbReference type="Gene3D" id="3.40.5.60">
    <property type="match status" value="1"/>
</dbReference>
<evidence type="ECO:0000256" key="2">
    <source>
        <dbReference type="ARBA" id="ARBA00004286"/>
    </source>
</evidence>
<organism evidence="11">
    <name type="scientific">Phallusia mammillata</name>
    <dbReference type="NCBI Taxonomy" id="59560"/>
    <lineage>
        <taxon>Eukaryota</taxon>
        <taxon>Metazoa</taxon>
        <taxon>Chordata</taxon>
        <taxon>Tunicata</taxon>
        <taxon>Ascidiacea</taxon>
        <taxon>Phlebobranchia</taxon>
        <taxon>Ascidiidae</taxon>
        <taxon>Phallusia</taxon>
    </lineage>
</organism>
<evidence type="ECO:0000256" key="8">
    <source>
        <dbReference type="PIRNR" id="PIRNR007764"/>
    </source>
</evidence>
<keyword evidence="7 8" id="KW-0539">Nucleus</keyword>